<dbReference type="InterPro" id="IPR003675">
    <property type="entry name" value="Rce1/LyrA-like_dom"/>
</dbReference>
<feature type="transmembrane region" description="Helical" evidence="1">
    <location>
        <begin position="572"/>
        <end position="587"/>
    </location>
</feature>
<dbReference type="EMBL" id="CADIKF010000056">
    <property type="protein sequence ID" value="CAB3768306.1"/>
    <property type="molecule type" value="Genomic_DNA"/>
</dbReference>
<evidence type="ECO:0000256" key="1">
    <source>
        <dbReference type="SAM" id="Phobius"/>
    </source>
</evidence>
<dbReference type="GO" id="GO:0080120">
    <property type="term" value="P:CAAX-box protein maturation"/>
    <property type="evidence" value="ECO:0007669"/>
    <property type="project" value="UniProtKB-ARBA"/>
</dbReference>
<dbReference type="RefSeq" id="WP_246270557.1">
    <property type="nucleotide sequence ID" value="NZ_CADIKF010000056.1"/>
</dbReference>
<evidence type="ECO:0000313" key="4">
    <source>
        <dbReference type="EMBL" id="CAB3768306.1"/>
    </source>
</evidence>
<dbReference type="PANTHER" id="PTHR36435:SF1">
    <property type="entry name" value="CAAX AMINO TERMINAL PROTEASE FAMILY PROTEIN"/>
    <property type="match status" value="1"/>
</dbReference>
<dbReference type="Pfam" id="PF02517">
    <property type="entry name" value="Rce1-like"/>
    <property type="match status" value="1"/>
</dbReference>
<keyword evidence="2" id="KW-0732">Signal</keyword>
<evidence type="ECO:0000313" key="5">
    <source>
        <dbReference type="Proteomes" id="UP000494329"/>
    </source>
</evidence>
<feature type="signal peptide" evidence="2">
    <location>
        <begin position="1"/>
        <end position="31"/>
    </location>
</feature>
<dbReference type="Proteomes" id="UP000494329">
    <property type="component" value="Unassembled WGS sequence"/>
</dbReference>
<feature type="transmembrane region" description="Helical" evidence="1">
    <location>
        <begin position="436"/>
        <end position="454"/>
    </location>
</feature>
<evidence type="ECO:0000259" key="3">
    <source>
        <dbReference type="Pfam" id="PF02517"/>
    </source>
</evidence>
<dbReference type="PANTHER" id="PTHR36435">
    <property type="entry name" value="SLR1288 PROTEIN"/>
    <property type="match status" value="1"/>
</dbReference>
<name>A0A6J5ESY5_9BURK</name>
<feature type="chain" id="PRO_5026709645" description="CAAX prenyl protease 2/Lysostaphin resistance protein A-like domain-containing protein" evidence="2">
    <location>
        <begin position="32"/>
        <end position="609"/>
    </location>
</feature>
<proteinExistence type="predicted"/>
<feature type="transmembrane region" description="Helical" evidence="1">
    <location>
        <begin position="396"/>
        <end position="416"/>
    </location>
</feature>
<feature type="domain" description="CAAX prenyl protease 2/Lysostaphin resistance protein A-like" evidence="3">
    <location>
        <begin position="519"/>
        <end position="605"/>
    </location>
</feature>
<keyword evidence="5" id="KW-1185">Reference proteome</keyword>
<keyword evidence="1" id="KW-1133">Transmembrane helix</keyword>
<feature type="transmembrane region" description="Helical" evidence="1">
    <location>
        <begin position="514"/>
        <end position="537"/>
    </location>
</feature>
<dbReference type="InterPro" id="IPR052710">
    <property type="entry name" value="CAAX_protease"/>
</dbReference>
<reference evidence="4 5" key="1">
    <citation type="submission" date="2020-04" db="EMBL/GenBank/DDBJ databases">
        <authorList>
            <person name="De Canck E."/>
        </authorList>
    </citation>
    <scope>NUCLEOTIDE SEQUENCE [LARGE SCALE GENOMIC DNA]</scope>
    <source>
        <strain evidence="4 5">LMG 29739</strain>
    </source>
</reference>
<gene>
    <name evidence="4" type="ORF">LMG29739_05282</name>
</gene>
<dbReference type="AlphaFoldDB" id="A0A6J5ESY5"/>
<feature type="transmembrane region" description="Helical" evidence="1">
    <location>
        <begin position="345"/>
        <end position="375"/>
    </location>
</feature>
<keyword evidence="1" id="KW-0472">Membrane</keyword>
<protein>
    <recommendedName>
        <fullName evidence="3">CAAX prenyl protease 2/Lysostaphin resistance protein A-like domain-containing protein</fullName>
    </recommendedName>
</protein>
<organism evidence="4 5">
    <name type="scientific">Paraburkholderia solisilvae</name>
    <dbReference type="NCBI Taxonomy" id="624376"/>
    <lineage>
        <taxon>Bacteria</taxon>
        <taxon>Pseudomonadati</taxon>
        <taxon>Pseudomonadota</taxon>
        <taxon>Betaproteobacteria</taxon>
        <taxon>Burkholderiales</taxon>
        <taxon>Burkholderiaceae</taxon>
        <taxon>Paraburkholderia</taxon>
    </lineage>
</organism>
<dbReference type="GO" id="GO:0004175">
    <property type="term" value="F:endopeptidase activity"/>
    <property type="evidence" value="ECO:0007669"/>
    <property type="project" value="UniProtKB-ARBA"/>
</dbReference>
<keyword evidence="1" id="KW-0812">Transmembrane</keyword>
<evidence type="ECO:0000256" key="2">
    <source>
        <dbReference type="SAM" id="SignalP"/>
    </source>
</evidence>
<accession>A0A6J5ESY5</accession>
<feature type="transmembrane region" description="Helical" evidence="1">
    <location>
        <begin position="474"/>
        <end position="494"/>
    </location>
</feature>
<sequence>MFTSHRRTHRQAWFVAALTALAAWTFSQTSAADDNAPTYDILISAERASGLVSNDQKAAYEKMLGAYSAAQQQRPDDVTLALARCNFIQRFTWSEDLAWIDDASHDLDACRAQLEKQFPSNAEALLFNLDHRYGKDATSYGEPLVAQSAGWTSAQRARLHAALSRAYALQKNDTRAGEEAVLAIHLDPASDRLVDAVRYLAKKGKTPEATALLAASPLPKNAWQEVARINIAVDALSPAAARAELRRAEQANLKIAAYTRARVLQRMGDSLAAQAALSTDKTPLNSQSPALRQLRLDVALDARDAKAAADVIADQYSRTHNSMQLTSAYAHLLFLSPRMALRPDLLPVAIGFLLYAGLIVGSPGMLMFVVHYRGVVRARKGKPSTPLFAQIGLRHAWYALGLFTAVLTLVMAFRSGTAVLEPTVDRVGQTGWERRFLITYLWSLFFSAVGLVWVAKRITWRGWWGRGPWKRAWLLPPAAMLGVGILRLAALMHANASPHVGVSLVDSLEHGAKSIGGLPLAIAIFCLIVPVLEELVFRGCLLGGLSRHLSFGWSNLIQAGIFASMHHDNSKFVYLFFLALVAGWLVRKTRGLAMPILLHALNNALFIAI</sequence>